<keyword evidence="5" id="KW-1185">Reference proteome</keyword>
<dbReference type="InterPro" id="IPR042122">
    <property type="entry name" value="Ser_AcTrfase_N_sf"/>
</dbReference>
<evidence type="ECO:0000256" key="3">
    <source>
        <dbReference type="ARBA" id="ARBA00023315"/>
    </source>
</evidence>
<organism evidence="4 5">
    <name type="scientific">Mucilaginibacter gossypii</name>
    <dbReference type="NCBI Taxonomy" id="551996"/>
    <lineage>
        <taxon>Bacteria</taxon>
        <taxon>Pseudomonadati</taxon>
        <taxon>Bacteroidota</taxon>
        <taxon>Sphingobacteriia</taxon>
        <taxon>Sphingobacteriales</taxon>
        <taxon>Sphingobacteriaceae</taxon>
        <taxon>Mucilaginibacter</taxon>
    </lineage>
</organism>
<evidence type="ECO:0000256" key="1">
    <source>
        <dbReference type="ARBA" id="ARBA00022605"/>
    </source>
</evidence>
<dbReference type="NCBIfam" id="NF041874">
    <property type="entry name" value="EPS_EpsC"/>
    <property type="match status" value="1"/>
</dbReference>
<dbReference type="PANTHER" id="PTHR42811">
    <property type="entry name" value="SERINE ACETYLTRANSFERASE"/>
    <property type="match status" value="1"/>
</dbReference>
<dbReference type="STRING" id="551996.SAMN05192573_12939"/>
<dbReference type="EMBL" id="FNCG01000029">
    <property type="protein sequence ID" value="SDI72391.1"/>
    <property type="molecule type" value="Genomic_DNA"/>
</dbReference>
<dbReference type="GO" id="GO:0016746">
    <property type="term" value="F:acyltransferase activity"/>
    <property type="evidence" value="ECO:0007669"/>
    <property type="project" value="UniProtKB-KW"/>
</dbReference>
<reference evidence="5" key="1">
    <citation type="submission" date="2016-10" db="EMBL/GenBank/DDBJ databases">
        <authorList>
            <person name="Varghese N."/>
            <person name="Submissions S."/>
        </authorList>
    </citation>
    <scope>NUCLEOTIDE SEQUENCE [LARGE SCALE GENOMIC DNA]</scope>
    <source>
        <strain evidence="5">Gh-67</strain>
    </source>
</reference>
<protein>
    <submittedName>
        <fullName evidence="4">Serine O-acetyltransferase</fullName>
    </submittedName>
</protein>
<evidence type="ECO:0000256" key="2">
    <source>
        <dbReference type="ARBA" id="ARBA00022679"/>
    </source>
</evidence>
<dbReference type="InterPro" id="IPR053376">
    <property type="entry name" value="Serine_acetyltransferase"/>
</dbReference>
<keyword evidence="1" id="KW-0028">Amino-acid biosynthesis</keyword>
<dbReference type="InterPro" id="IPR011004">
    <property type="entry name" value="Trimer_LpxA-like_sf"/>
</dbReference>
<gene>
    <name evidence="4" type="ORF">SAMN05192573_12939</name>
</gene>
<dbReference type="Gene3D" id="2.160.10.10">
    <property type="entry name" value="Hexapeptide repeat proteins"/>
    <property type="match status" value="1"/>
</dbReference>
<evidence type="ECO:0000313" key="4">
    <source>
        <dbReference type="EMBL" id="SDI72391.1"/>
    </source>
</evidence>
<dbReference type="AlphaFoldDB" id="A0A1G8MWM7"/>
<keyword evidence="2 4" id="KW-0808">Transferase</keyword>
<accession>A0A1G8MWM7</accession>
<proteinExistence type="predicted"/>
<dbReference type="SUPFAM" id="SSF51161">
    <property type="entry name" value="Trimeric LpxA-like enzymes"/>
    <property type="match status" value="1"/>
</dbReference>
<keyword evidence="3" id="KW-0012">Acyltransferase</keyword>
<name>A0A1G8MWM7_9SPHI</name>
<dbReference type="Gene3D" id="1.10.3130.10">
    <property type="entry name" value="serine acetyltransferase, domain 1"/>
    <property type="match status" value="1"/>
</dbReference>
<dbReference type="RefSeq" id="WP_091176147.1">
    <property type="nucleotide sequence ID" value="NZ_CP071878.2"/>
</dbReference>
<evidence type="ECO:0000313" key="5">
    <source>
        <dbReference type="Proteomes" id="UP000199705"/>
    </source>
</evidence>
<dbReference type="InterPro" id="IPR045304">
    <property type="entry name" value="LbH_SAT"/>
</dbReference>
<dbReference type="Proteomes" id="UP000199705">
    <property type="component" value="Unassembled WGS sequence"/>
</dbReference>
<dbReference type="CDD" id="cd03354">
    <property type="entry name" value="LbH_SAT"/>
    <property type="match status" value="1"/>
</dbReference>
<sequence>MSQDFYQHIFAKQQKLEAVPSNREITAWALKVIHLLYPEQTGQQYASVEELKDEFLRLENELCDIMHATKACSNCDTSKLAKKFFEGLPELFRILNTDIQAIFNGDPAARSEFEVIRTYPGFYAISLYRVAHSLYIDDIPLLPRILTEYAHSKTGIDIHPAAQIDEYFYIDHGTGIVIGESCKIGKHVKLYQGVTLGALSVDKSMANTKRHPTVQDNVVIYSGATILGGETIIGHNSVVGGNVWLTKSLPPNSRVYHTPNHRVLKRLSIKLFGHKK</sequence>
<dbReference type="GO" id="GO:0008652">
    <property type="term" value="P:amino acid biosynthetic process"/>
    <property type="evidence" value="ECO:0007669"/>
    <property type="project" value="UniProtKB-KW"/>
</dbReference>